<organism evidence="7 8">
    <name type="scientific">Metschnikowia bicuspidata var. bicuspidata NRRL YB-4993</name>
    <dbReference type="NCBI Taxonomy" id="869754"/>
    <lineage>
        <taxon>Eukaryota</taxon>
        <taxon>Fungi</taxon>
        <taxon>Dikarya</taxon>
        <taxon>Ascomycota</taxon>
        <taxon>Saccharomycotina</taxon>
        <taxon>Pichiomycetes</taxon>
        <taxon>Metschnikowiaceae</taxon>
        <taxon>Metschnikowia</taxon>
    </lineage>
</organism>
<dbReference type="InterPro" id="IPR001392">
    <property type="entry name" value="Clathrin_mu"/>
</dbReference>
<dbReference type="SUPFAM" id="SSF64356">
    <property type="entry name" value="SNARE-like"/>
    <property type="match status" value="1"/>
</dbReference>
<dbReference type="GO" id="GO:0006886">
    <property type="term" value="P:intracellular protein transport"/>
    <property type="evidence" value="ECO:0007669"/>
    <property type="project" value="UniProtKB-UniRule"/>
</dbReference>
<dbReference type="GO" id="GO:0016192">
    <property type="term" value="P:vesicle-mediated transport"/>
    <property type="evidence" value="ECO:0007669"/>
    <property type="project" value="InterPro"/>
</dbReference>
<evidence type="ECO:0000259" key="6">
    <source>
        <dbReference type="PROSITE" id="PS51072"/>
    </source>
</evidence>
<dbReference type="GO" id="GO:0030122">
    <property type="term" value="C:AP-2 adaptor complex"/>
    <property type="evidence" value="ECO:0007669"/>
    <property type="project" value="EnsemblFungi"/>
</dbReference>
<dbReference type="Proteomes" id="UP000092555">
    <property type="component" value="Unassembled WGS sequence"/>
</dbReference>
<evidence type="ECO:0000313" key="7">
    <source>
        <dbReference type="EMBL" id="OBA19927.1"/>
    </source>
</evidence>
<gene>
    <name evidence="7" type="ORF">METBIDRAFT_44752</name>
</gene>
<dbReference type="RefSeq" id="XP_018710452.1">
    <property type="nucleotide sequence ID" value="XM_018857835.1"/>
</dbReference>
<dbReference type="OrthoDB" id="10259133at2759"/>
<comment type="subcellular location">
    <subcellularLocation>
        <location evidence="1">Endomembrane system</location>
    </subcellularLocation>
</comment>
<dbReference type="InterPro" id="IPR036168">
    <property type="entry name" value="AP2_Mu_C_sf"/>
</dbReference>
<dbReference type="PRINTS" id="PR00314">
    <property type="entry name" value="CLATHRINADPT"/>
</dbReference>
<accession>A0A1A0H7Q8</accession>
<keyword evidence="8" id="KW-1185">Reference proteome</keyword>
<evidence type="ECO:0000256" key="4">
    <source>
        <dbReference type="ARBA" id="ARBA00023136"/>
    </source>
</evidence>
<dbReference type="InterPro" id="IPR011012">
    <property type="entry name" value="Longin-like_dom_sf"/>
</dbReference>
<dbReference type="PROSITE" id="PS51072">
    <property type="entry name" value="MHD"/>
    <property type="match status" value="1"/>
</dbReference>
<reference evidence="7 8" key="1">
    <citation type="submission" date="2016-05" db="EMBL/GenBank/DDBJ databases">
        <title>Comparative genomics of biotechnologically important yeasts.</title>
        <authorList>
            <consortium name="DOE Joint Genome Institute"/>
            <person name="Riley R."/>
            <person name="Haridas S."/>
            <person name="Wolfe K.H."/>
            <person name="Lopes M.R."/>
            <person name="Hittinger C.T."/>
            <person name="Goker M."/>
            <person name="Salamov A."/>
            <person name="Wisecaver J."/>
            <person name="Long T.M."/>
            <person name="Aerts A.L."/>
            <person name="Barry K."/>
            <person name="Choi C."/>
            <person name="Clum A."/>
            <person name="Coughlan A.Y."/>
            <person name="Deshpande S."/>
            <person name="Douglass A.P."/>
            <person name="Hanson S.J."/>
            <person name="Klenk H.-P."/>
            <person name="LaButti K."/>
            <person name="Lapidus A."/>
            <person name="Lindquist E."/>
            <person name="Lipzen A."/>
            <person name="Meier-kolthoff J.P."/>
            <person name="Ohm R.A."/>
            <person name="Otillar R.P."/>
            <person name="Pangilinan J."/>
            <person name="Peng Y."/>
            <person name="Rokas A."/>
            <person name="Rosa C.A."/>
            <person name="Scheuner C."/>
            <person name="Sibirny A.A."/>
            <person name="Slot J.C."/>
            <person name="Stielow J.B."/>
            <person name="Sun H."/>
            <person name="Kurtzman C.P."/>
            <person name="Blackwell M."/>
            <person name="Grigoriev I.V."/>
            <person name="Jeffries T.W."/>
        </authorList>
    </citation>
    <scope>NUCLEOTIDE SEQUENCE [LARGE SCALE GENOMIC DNA]</scope>
    <source>
        <strain evidence="7 8">NRRL YB-4993</strain>
    </source>
</reference>
<dbReference type="InterPro" id="IPR028565">
    <property type="entry name" value="MHD"/>
</dbReference>
<dbReference type="FunFam" id="3.30.450.60:FF:000002">
    <property type="entry name" value="AP-2 complex subunit mu, putative"/>
    <property type="match status" value="1"/>
</dbReference>
<dbReference type="SUPFAM" id="SSF49447">
    <property type="entry name" value="Second domain of Mu2 adaptin subunit (ap50) of ap2 adaptor"/>
    <property type="match status" value="1"/>
</dbReference>
<keyword evidence="4" id="KW-0472">Membrane</keyword>
<comment type="caution">
    <text evidence="7">The sequence shown here is derived from an EMBL/GenBank/DDBJ whole genome shotgun (WGS) entry which is preliminary data.</text>
</comment>
<feature type="domain" description="MHD" evidence="6">
    <location>
        <begin position="197"/>
        <end position="442"/>
    </location>
</feature>
<evidence type="ECO:0000256" key="2">
    <source>
        <dbReference type="ARBA" id="ARBA00022448"/>
    </source>
</evidence>
<dbReference type="Gene3D" id="3.30.450.60">
    <property type="match status" value="1"/>
</dbReference>
<evidence type="ECO:0000256" key="1">
    <source>
        <dbReference type="ARBA" id="ARBA00004308"/>
    </source>
</evidence>
<dbReference type="GeneID" id="30030811"/>
<protein>
    <submittedName>
        <fullName evidence="7">Clathrin adaptor, mu subunit</fullName>
    </submittedName>
</protein>
<keyword evidence="2 5" id="KW-0813">Transport</keyword>
<name>A0A1A0H7Q8_9ASCO</name>
<dbReference type="Pfam" id="PF01217">
    <property type="entry name" value="Clat_adaptor_s"/>
    <property type="match status" value="1"/>
</dbReference>
<dbReference type="PIRSF" id="PIRSF005992">
    <property type="entry name" value="Clathrin_mu"/>
    <property type="match status" value="1"/>
</dbReference>
<evidence type="ECO:0000256" key="5">
    <source>
        <dbReference type="PIRNR" id="PIRNR005992"/>
    </source>
</evidence>
<evidence type="ECO:0000256" key="3">
    <source>
        <dbReference type="ARBA" id="ARBA00022927"/>
    </source>
</evidence>
<keyword evidence="3 5" id="KW-0653">Protein transport</keyword>
<dbReference type="PANTHER" id="PTHR10529">
    <property type="entry name" value="AP COMPLEX SUBUNIT MU"/>
    <property type="match status" value="1"/>
</dbReference>
<dbReference type="Pfam" id="PF00928">
    <property type="entry name" value="Adap_comp_sub"/>
    <property type="match status" value="1"/>
</dbReference>
<evidence type="ECO:0000313" key="8">
    <source>
        <dbReference type="Proteomes" id="UP000092555"/>
    </source>
</evidence>
<sequence length="443" mass="50083">MITSLLIFNSKGDVLMSKFYKEGVKKNVADVFRIQVINSAGKISASTAHASRLPVLTLGSTSFLYIRSGYLWLVAVARSNQDSSLIFEFLHHLLHLLDQLFARGADQLSEDDIKGNFSMIFDILGEIVEFGYPTNMDYAYLASVVPGFSSLKVSHKDGEFSSLKKSLLEKSDQLNSIDLVYDPSKVSWREQGIKYRKNEIFLNVDEKISLLLDSRGNHLRSHIDGTITLKSHLSGTPVCRFGLSDDYLRDVTQSISVDDFNFHKCVDLAKYTTEGVIRFVPPDGTFQLMSYRINDTFPLPFDINPEIVEDGGGIYLKIRMLSNFPSKAAATGVVLKIVIPQGIMKRTISCSNGKSKYDAQENAILWKFSKFYGELEQLISVDFEVPDTTTAWFKPKITLDFNMDMYSASGLQVQFLKVVEKNNYRTVKWVKYRTQAGSYEIRL</sequence>
<dbReference type="STRING" id="869754.A0A1A0H7Q8"/>
<dbReference type="EMBL" id="LXTC01000005">
    <property type="protein sequence ID" value="OBA19927.1"/>
    <property type="molecule type" value="Genomic_DNA"/>
</dbReference>
<dbReference type="InterPro" id="IPR050431">
    <property type="entry name" value="Adaptor_comp_med_subunit"/>
</dbReference>
<comment type="similarity">
    <text evidence="5">Belongs to the adaptor complexes medium subunit family.</text>
</comment>
<proteinExistence type="inferred from homology"/>
<dbReference type="InterPro" id="IPR022775">
    <property type="entry name" value="AP_mu_sigma_su"/>
</dbReference>
<dbReference type="AlphaFoldDB" id="A0A1A0H7Q8"/>
<dbReference type="Gene3D" id="2.60.40.1170">
    <property type="entry name" value="Mu homology domain, subdomain B"/>
    <property type="match status" value="2"/>
</dbReference>